<dbReference type="OrthoDB" id="448051at2759"/>
<evidence type="ECO:0000313" key="7">
    <source>
        <dbReference type="WormBase" id="F26A3.1"/>
    </source>
</evidence>
<dbReference type="GeneID" id="172522"/>
<comment type="catalytic activity">
    <reaction evidence="4">
        <text>a cholesterol ester + H2O = cholesterol + a fatty acid + H(+)</text>
        <dbReference type="Rhea" id="RHEA:36403"/>
        <dbReference type="ChEBI" id="CHEBI:15377"/>
        <dbReference type="ChEBI" id="CHEBI:15378"/>
        <dbReference type="ChEBI" id="CHEBI:16113"/>
        <dbReference type="ChEBI" id="CHEBI:17002"/>
        <dbReference type="ChEBI" id="CHEBI:28868"/>
        <dbReference type="EC" id="3.1.1.13"/>
    </reaction>
    <physiologicalReaction direction="left-to-right" evidence="4">
        <dbReference type="Rhea" id="RHEA:36404"/>
    </physiologicalReaction>
</comment>
<protein>
    <recommendedName>
        <fullName evidence="1">Lipid droplet-associated hydrolase</fullName>
        <ecNumber evidence="3">3.1.1.13</ecNumber>
    </recommendedName>
    <alternativeName>
        <fullName evidence="2">Lipid droplet-associated serine hydrolase</fullName>
    </alternativeName>
</protein>
<dbReference type="UCSC" id="F26A3.1">
    <property type="organism name" value="c. elegans"/>
</dbReference>
<evidence type="ECO:0000313" key="6">
    <source>
        <dbReference type="Proteomes" id="UP000001940"/>
    </source>
</evidence>
<name>Q93595_CAEEL</name>
<dbReference type="AlphaFoldDB" id="Q93595"/>
<dbReference type="GO" id="GO:0019915">
    <property type="term" value="P:lipid storage"/>
    <property type="evidence" value="ECO:0000318"/>
    <property type="project" value="GO_Central"/>
</dbReference>
<dbReference type="FunCoup" id="Q93595">
    <property type="interactions" value="2658"/>
</dbReference>
<dbReference type="FunFam" id="3.40.50.1820:FF:000448">
    <property type="entry name" value="Protein CBG16920"/>
    <property type="match status" value="1"/>
</dbReference>
<dbReference type="GO" id="GO:0005811">
    <property type="term" value="C:lipid droplet"/>
    <property type="evidence" value="ECO:0000318"/>
    <property type="project" value="GO_Central"/>
</dbReference>
<dbReference type="RefSeq" id="NP_492129.2">
    <property type="nucleotide sequence ID" value="NM_059728.5"/>
</dbReference>
<dbReference type="SUPFAM" id="SSF53474">
    <property type="entry name" value="alpha/beta-Hydrolases"/>
    <property type="match status" value="1"/>
</dbReference>
<evidence type="ECO:0000256" key="1">
    <source>
        <dbReference type="ARBA" id="ARBA00019242"/>
    </source>
</evidence>
<dbReference type="EC" id="3.1.1.13" evidence="3"/>
<keyword evidence="8" id="KW-1267">Proteomics identification</keyword>
<dbReference type="eggNOG" id="KOG3975">
    <property type="taxonomic scope" value="Eukaryota"/>
</dbReference>
<dbReference type="OMA" id="NEGFYAH"/>
<dbReference type="InterPro" id="IPR029058">
    <property type="entry name" value="AB_hydrolase_fold"/>
</dbReference>
<dbReference type="GO" id="GO:0004771">
    <property type="term" value="F:sterol ester esterase activity"/>
    <property type="evidence" value="ECO:0007669"/>
    <property type="project" value="UniProtKB-EC"/>
</dbReference>
<accession>Q93595</accession>
<keyword evidence="5" id="KW-0378">Hydrolase</keyword>
<dbReference type="PANTHER" id="PTHR13390">
    <property type="entry name" value="LIPASE"/>
    <property type="match status" value="1"/>
</dbReference>
<keyword evidence="6" id="KW-1185">Reference proteome</keyword>
<proteinExistence type="evidence at protein level"/>
<dbReference type="Proteomes" id="UP000001940">
    <property type="component" value="Chromosome I"/>
</dbReference>
<evidence type="ECO:0000256" key="4">
    <source>
        <dbReference type="ARBA" id="ARBA00049527"/>
    </source>
</evidence>
<dbReference type="KEGG" id="cel:CELE_F26A3.1"/>
<dbReference type="AGR" id="WB:WBGene00009140"/>
<dbReference type="PIR" id="T21385">
    <property type="entry name" value="T21385"/>
</dbReference>
<dbReference type="Bgee" id="WBGene00009140">
    <property type="expression patterns" value="Expressed in larva and 4 other cell types or tissues"/>
</dbReference>
<dbReference type="CTD" id="172522"/>
<dbReference type="HOGENOM" id="CLU_018394_2_1_1"/>
<sequence>MTSILRKVEWVRVAGKWTKMSVMGLDISDETLKIQKKKENENRVIILMIPGNPGNEGFYAHFGREVLQNLIKKDEDEQKNLKNQYLFYTVSSLNHVRMPDHLKDDGEHRNHDRISLEEQVNHKLSFVKEHLPRGKQLYILGHSIGSYMMLRIIPEVIKEGFHVEKAVGLFPTIVHMANSPNGKRLHGTLATLNHHDWLTKTICWWVDYLPNSIKKFLVGLNLRHPNTPPEIVDAAVELVHMDVFRNIVHMSNDELDIVLDLDERLLEKQDVVHFYYGLKDGWCPVQHGYSMRDRLGEEQVTLDEDNCEHAFVISEGDIMARNVIKYFD</sequence>
<dbReference type="PhylomeDB" id="Q93595"/>
<dbReference type="Pfam" id="PF10230">
    <property type="entry name" value="LIDHydrolase"/>
    <property type="match status" value="1"/>
</dbReference>
<reference evidence="5 6" key="1">
    <citation type="journal article" date="1998" name="Science">
        <title>Genome sequence of the nematode C. elegans: a platform for investigating biology.</title>
        <authorList>
            <consortium name="The C. elegans sequencing consortium"/>
            <person name="Sulson J.E."/>
            <person name="Waterston R."/>
        </authorList>
    </citation>
    <scope>NUCLEOTIDE SEQUENCE [LARGE SCALE GENOMIC DNA]</scope>
    <source>
        <strain evidence="5 6">Bristol N2</strain>
    </source>
</reference>
<dbReference type="ESTHER" id="caeel-F26A3.1">
    <property type="family name" value="LIDHydrolase"/>
</dbReference>
<evidence type="ECO:0007829" key="8">
    <source>
        <dbReference type="PeptideAtlas" id="Q93595"/>
    </source>
</evidence>
<evidence type="ECO:0000256" key="2">
    <source>
        <dbReference type="ARBA" id="ARBA00031924"/>
    </source>
</evidence>
<dbReference type="WormBase" id="F26A3.1">
    <property type="protein sequence ID" value="CE48072"/>
    <property type="gene ID" value="WBGene00009140"/>
</dbReference>
<dbReference type="STRING" id="6239.F26A3.1.1"/>
<dbReference type="InterPro" id="IPR019363">
    <property type="entry name" value="LDAH"/>
</dbReference>
<gene>
    <name evidence="5" type="ORF">CELE_F26A3.1</name>
    <name evidence="5 7" type="ORF">F26A3.1</name>
</gene>
<dbReference type="EMBL" id="BX284601">
    <property type="protein sequence ID" value="CAB01705.2"/>
    <property type="molecule type" value="Genomic_DNA"/>
</dbReference>
<dbReference type="Gene3D" id="3.40.50.1820">
    <property type="entry name" value="alpha/beta hydrolase"/>
    <property type="match status" value="1"/>
</dbReference>
<dbReference type="PeptideAtlas" id="Q93595"/>
<dbReference type="InParanoid" id="Q93595"/>
<evidence type="ECO:0000313" key="5">
    <source>
        <dbReference type="EMBL" id="CAB01705.2"/>
    </source>
</evidence>
<evidence type="ECO:0000256" key="3">
    <source>
        <dbReference type="ARBA" id="ARBA00039150"/>
    </source>
</evidence>
<dbReference type="PaxDb" id="6239-F26A3.1"/>
<organism evidence="5 6">
    <name type="scientific">Caenorhabditis elegans</name>
    <dbReference type="NCBI Taxonomy" id="6239"/>
    <lineage>
        <taxon>Eukaryota</taxon>
        <taxon>Metazoa</taxon>
        <taxon>Ecdysozoa</taxon>
        <taxon>Nematoda</taxon>
        <taxon>Chromadorea</taxon>
        <taxon>Rhabditida</taxon>
        <taxon>Rhabditina</taxon>
        <taxon>Rhabditomorpha</taxon>
        <taxon>Rhabditoidea</taxon>
        <taxon>Rhabditidae</taxon>
        <taxon>Peloderinae</taxon>
        <taxon>Caenorhabditis</taxon>
    </lineage>
</organism>
<dbReference type="PANTHER" id="PTHR13390:SF3">
    <property type="entry name" value="LIPID DROPLET-ASSOCIATED HYDROLASE"/>
    <property type="match status" value="1"/>
</dbReference>